<accession>A0A2S2QEI8</accession>
<evidence type="ECO:0000313" key="2">
    <source>
        <dbReference type="EMBL" id="MBY76154.1"/>
    </source>
</evidence>
<feature type="domain" description="Endonuclease/exonuclease/phosphatase" evidence="1">
    <location>
        <begin position="111"/>
        <end position="225"/>
    </location>
</feature>
<dbReference type="GO" id="GO:0003964">
    <property type="term" value="F:RNA-directed DNA polymerase activity"/>
    <property type="evidence" value="ECO:0007669"/>
    <property type="project" value="UniProtKB-KW"/>
</dbReference>
<proteinExistence type="predicted"/>
<keyword evidence="2" id="KW-0808">Transferase</keyword>
<dbReference type="InterPro" id="IPR005135">
    <property type="entry name" value="Endo/exonuclease/phosphatase"/>
</dbReference>
<organism evidence="2">
    <name type="scientific">Sipha flava</name>
    <name type="common">yellow sugarcane aphid</name>
    <dbReference type="NCBI Taxonomy" id="143950"/>
    <lineage>
        <taxon>Eukaryota</taxon>
        <taxon>Metazoa</taxon>
        <taxon>Ecdysozoa</taxon>
        <taxon>Arthropoda</taxon>
        <taxon>Hexapoda</taxon>
        <taxon>Insecta</taxon>
        <taxon>Pterygota</taxon>
        <taxon>Neoptera</taxon>
        <taxon>Paraneoptera</taxon>
        <taxon>Hemiptera</taxon>
        <taxon>Sternorrhyncha</taxon>
        <taxon>Aphidomorpha</taxon>
        <taxon>Aphidoidea</taxon>
        <taxon>Aphididae</taxon>
        <taxon>Sipha</taxon>
    </lineage>
</organism>
<evidence type="ECO:0000259" key="1">
    <source>
        <dbReference type="Pfam" id="PF14529"/>
    </source>
</evidence>
<dbReference type="AlphaFoldDB" id="A0A2S2QEI8"/>
<keyword evidence="2" id="KW-0548">Nucleotidyltransferase</keyword>
<dbReference type="InterPro" id="IPR036691">
    <property type="entry name" value="Endo/exonu/phosph_ase_sf"/>
</dbReference>
<name>A0A2S2QEI8_9HEMI</name>
<dbReference type="PANTHER" id="PTHR33273:SF4">
    <property type="entry name" value="ENDONUCLEASE_EXONUCLEASE_PHOSPHATASE DOMAIN-CONTAINING PROTEIN"/>
    <property type="match status" value="1"/>
</dbReference>
<reference evidence="2" key="1">
    <citation type="submission" date="2018-04" db="EMBL/GenBank/DDBJ databases">
        <title>Transcriptome assembly of Sipha flava.</title>
        <authorList>
            <person name="Scully E.D."/>
            <person name="Geib S.M."/>
            <person name="Palmer N.A."/>
            <person name="Koch K."/>
            <person name="Bradshaw J."/>
            <person name="Heng-Moss T."/>
            <person name="Sarath G."/>
        </authorList>
    </citation>
    <scope>NUCLEOTIDE SEQUENCE</scope>
</reference>
<protein>
    <submittedName>
        <fullName evidence="2">Putative RNA-directed DNA polymerase</fullName>
    </submittedName>
</protein>
<sequence length="363" mass="40886">MVNNHHVILHQISILFWNANGLLQQINELKAFITENKLDIILVSEAHLTPHSNIRIPGYSIYHCDHPDGTAHAGSAIIIKSSISYAILPHFQSTCFQATNISISLNHIPTTISSVYCPPGNANKITDDDFTLYFQFLGNTFLAGGDFNSKHQIWGSRVTNTRGRSLNSSLLTNNLKHFSPPGPTYWPSHLNRVPDILDFFVHTLPYHINYNLTNLSDLSSDHTPLLLTLNIQHVSLKTFPTLTPGKTNWNKFSHIVEKNISLNIPLKYPSDIDSAILALTNVIKNATLDSSPPSITPYNNKSLPEYLSQLLAVKRRARNRWQRTHLPSDKRHYNNITCSLKKISFANITVRIINTINSLTKTN</sequence>
<dbReference type="SUPFAM" id="SSF56219">
    <property type="entry name" value="DNase I-like"/>
    <property type="match status" value="1"/>
</dbReference>
<dbReference type="Gene3D" id="3.60.10.10">
    <property type="entry name" value="Endonuclease/exonuclease/phosphatase"/>
    <property type="match status" value="1"/>
</dbReference>
<dbReference type="EMBL" id="GGMS01006951">
    <property type="protein sequence ID" value="MBY76154.1"/>
    <property type="molecule type" value="Transcribed_RNA"/>
</dbReference>
<keyword evidence="2" id="KW-0695">RNA-directed DNA polymerase</keyword>
<gene>
    <name evidence="2" type="ORF">g.135876</name>
</gene>
<dbReference type="PANTHER" id="PTHR33273">
    <property type="entry name" value="DOMAIN-CONTAINING PROTEIN, PUTATIVE-RELATED"/>
    <property type="match status" value="1"/>
</dbReference>
<dbReference type="Pfam" id="PF14529">
    <property type="entry name" value="Exo_endo_phos_2"/>
    <property type="match status" value="1"/>
</dbReference>